<evidence type="ECO:0000256" key="4">
    <source>
        <dbReference type="ARBA" id="ARBA00022664"/>
    </source>
</evidence>
<evidence type="ECO:0000313" key="11">
    <source>
        <dbReference type="EMBL" id="OAE35851.1"/>
    </source>
</evidence>
<name>A0A176WTC8_MARPO</name>
<dbReference type="GO" id="GO:0006397">
    <property type="term" value="P:mRNA processing"/>
    <property type="evidence" value="ECO:0007669"/>
    <property type="project" value="UniProtKB-KW"/>
</dbReference>
<dbReference type="GO" id="GO:1990904">
    <property type="term" value="C:ribonucleoprotein complex"/>
    <property type="evidence" value="ECO:0007669"/>
    <property type="project" value="UniProtKB-KW"/>
</dbReference>
<feature type="domain" description="RRM" evidence="10">
    <location>
        <begin position="220"/>
        <end position="298"/>
    </location>
</feature>
<dbReference type="EMBL" id="LVLJ01000057">
    <property type="protein sequence ID" value="OAE35851.1"/>
    <property type="molecule type" value="Genomic_DNA"/>
</dbReference>
<dbReference type="GO" id="GO:1901259">
    <property type="term" value="P:chloroplast rRNA processing"/>
    <property type="evidence" value="ECO:0007669"/>
    <property type="project" value="TreeGrafter"/>
</dbReference>
<keyword evidence="7" id="KW-0687">Ribonucleoprotein</keyword>
<evidence type="ECO:0000256" key="1">
    <source>
        <dbReference type="ARBA" id="ARBA00004229"/>
    </source>
</evidence>
<evidence type="ECO:0000256" key="8">
    <source>
        <dbReference type="PROSITE-ProRule" id="PRU00176"/>
    </source>
</evidence>
<evidence type="ECO:0000256" key="9">
    <source>
        <dbReference type="SAM" id="MobiDB-lite"/>
    </source>
</evidence>
<sequence length="332" mass="35833">MAASCISVTVSAAASLVAVGRSVESGVSSQTARHGLAFPSISASCSVERKLGSGLSFFSFSSRTVRNNGLVARAVELDETKDGILFSDDTPDSEPAAVEETPAPAAGTTKLYVGNLPWSVDSKALAEIFQDSGNVELVEVIYDRDTQRSRGFAFVTMRTSEDAERAIETLDGYELEGRVLKVNYPQTSKDGPRSFRNDRPPRRDGEGFSPRSGGGSSSVNKIFTGNLSWSVDDVALAQLFSEYGQVVDAKVVHDRETGRSRGFGFCTMSSKTEVDNAIQALDGAEFDGRILRVNHAGDKPERRDSPRQLQDAYPPAVPDVTHNICSYVECRV</sequence>
<dbReference type="GO" id="GO:0003729">
    <property type="term" value="F:mRNA binding"/>
    <property type="evidence" value="ECO:0007669"/>
    <property type="project" value="TreeGrafter"/>
</dbReference>
<feature type="compositionally biased region" description="Basic and acidic residues" evidence="9">
    <location>
        <begin position="190"/>
        <end position="206"/>
    </location>
</feature>
<dbReference type="PANTHER" id="PTHR48025:SF1">
    <property type="entry name" value="RRM DOMAIN-CONTAINING PROTEIN"/>
    <property type="match status" value="1"/>
</dbReference>
<keyword evidence="12" id="KW-1185">Reference proteome</keyword>
<dbReference type="PROSITE" id="PS50102">
    <property type="entry name" value="RRM"/>
    <property type="match status" value="2"/>
</dbReference>
<evidence type="ECO:0000256" key="3">
    <source>
        <dbReference type="ARBA" id="ARBA00022640"/>
    </source>
</evidence>
<keyword evidence="5" id="KW-0677">Repeat</keyword>
<dbReference type="CDD" id="cd21608">
    <property type="entry name" value="RRM2_NsCP33_like"/>
    <property type="match status" value="1"/>
</dbReference>
<dbReference type="InterPro" id="IPR050502">
    <property type="entry name" value="Euk_RNA-bind_prot"/>
</dbReference>
<comment type="subcellular location">
    <subcellularLocation>
        <location evidence="1">Plastid</location>
        <location evidence="1">Chloroplast</location>
    </subcellularLocation>
</comment>
<evidence type="ECO:0000256" key="7">
    <source>
        <dbReference type="ARBA" id="ARBA00023274"/>
    </source>
</evidence>
<evidence type="ECO:0000259" key="10">
    <source>
        <dbReference type="PROSITE" id="PS50102"/>
    </source>
</evidence>
<keyword evidence="3" id="KW-0934">Plastid</keyword>
<keyword evidence="4" id="KW-0507">mRNA processing</keyword>
<dbReference type="AlphaFoldDB" id="A0A176WTC8"/>
<comment type="caution">
    <text evidence="11">The sequence shown here is derived from an EMBL/GenBank/DDBJ whole genome shotgun (WGS) entry which is preliminary data.</text>
</comment>
<dbReference type="InterPro" id="IPR012677">
    <property type="entry name" value="Nucleotide-bd_a/b_plait_sf"/>
</dbReference>
<dbReference type="SMART" id="SM00360">
    <property type="entry name" value="RRM"/>
    <property type="match status" value="2"/>
</dbReference>
<gene>
    <name evidence="11" type="ORF">AXG93_4225s1560</name>
</gene>
<evidence type="ECO:0000256" key="6">
    <source>
        <dbReference type="ARBA" id="ARBA00022884"/>
    </source>
</evidence>
<dbReference type="PANTHER" id="PTHR48025">
    <property type="entry name" value="OS02G0815200 PROTEIN"/>
    <property type="match status" value="1"/>
</dbReference>
<dbReference type="GO" id="GO:0009535">
    <property type="term" value="C:chloroplast thylakoid membrane"/>
    <property type="evidence" value="ECO:0007669"/>
    <property type="project" value="TreeGrafter"/>
</dbReference>
<evidence type="ECO:0000256" key="5">
    <source>
        <dbReference type="ARBA" id="ARBA00022737"/>
    </source>
</evidence>
<feature type="domain" description="RRM" evidence="10">
    <location>
        <begin position="109"/>
        <end position="187"/>
    </location>
</feature>
<dbReference type="Pfam" id="PF00076">
    <property type="entry name" value="RRM_1"/>
    <property type="match status" value="2"/>
</dbReference>
<organism evidence="11 12">
    <name type="scientific">Marchantia polymorpha subsp. ruderalis</name>
    <dbReference type="NCBI Taxonomy" id="1480154"/>
    <lineage>
        <taxon>Eukaryota</taxon>
        <taxon>Viridiplantae</taxon>
        <taxon>Streptophyta</taxon>
        <taxon>Embryophyta</taxon>
        <taxon>Marchantiophyta</taxon>
        <taxon>Marchantiopsida</taxon>
        <taxon>Marchantiidae</taxon>
        <taxon>Marchantiales</taxon>
        <taxon>Marchantiaceae</taxon>
        <taxon>Marchantia</taxon>
    </lineage>
</organism>
<keyword evidence="6 8" id="KW-0694">RNA-binding</keyword>
<feature type="region of interest" description="Disordered" evidence="9">
    <location>
        <begin position="182"/>
        <end position="217"/>
    </location>
</feature>
<keyword evidence="2" id="KW-0150">Chloroplast</keyword>
<evidence type="ECO:0000313" key="12">
    <source>
        <dbReference type="Proteomes" id="UP000077202"/>
    </source>
</evidence>
<dbReference type="Proteomes" id="UP000077202">
    <property type="component" value="Unassembled WGS sequence"/>
</dbReference>
<proteinExistence type="predicted"/>
<dbReference type="Gene3D" id="3.30.70.330">
    <property type="match status" value="2"/>
</dbReference>
<reference evidence="11" key="1">
    <citation type="submission" date="2016-03" db="EMBL/GenBank/DDBJ databases">
        <title>Mechanisms controlling the formation of the plant cell surface in tip-growing cells are functionally conserved among land plants.</title>
        <authorList>
            <person name="Honkanen S."/>
            <person name="Jones V.A."/>
            <person name="Morieri G."/>
            <person name="Champion C."/>
            <person name="Hetherington A.J."/>
            <person name="Kelly S."/>
            <person name="Saint-Marcoux D."/>
            <person name="Proust H."/>
            <person name="Prescott H."/>
            <person name="Dolan L."/>
        </authorList>
    </citation>
    <scope>NUCLEOTIDE SEQUENCE [LARGE SCALE GENOMIC DNA]</scope>
    <source>
        <tissue evidence="11">Whole gametophyte</tissue>
    </source>
</reference>
<dbReference type="InterPro" id="IPR035979">
    <property type="entry name" value="RBD_domain_sf"/>
</dbReference>
<protein>
    <recommendedName>
        <fullName evidence="10">RRM domain-containing protein</fullName>
    </recommendedName>
</protein>
<dbReference type="InterPro" id="IPR000504">
    <property type="entry name" value="RRM_dom"/>
</dbReference>
<dbReference type="SUPFAM" id="SSF54928">
    <property type="entry name" value="RNA-binding domain, RBD"/>
    <property type="match status" value="2"/>
</dbReference>
<accession>A0A176WTC8</accession>
<dbReference type="InterPro" id="IPR048289">
    <property type="entry name" value="RRM2_NsCP33-like"/>
</dbReference>
<evidence type="ECO:0000256" key="2">
    <source>
        <dbReference type="ARBA" id="ARBA00022528"/>
    </source>
</evidence>